<feature type="binding site" evidence="8">
    <location>
        <position position="150"/>
    </location>
    <ligand>
        <name>(R)-pantoate</name>
        <dbReference type="ChEBI" id="CHEBI:15980"/>
    </ligand>
</feature>
<dbReference type="InterPro" id="IPR042176">
    <property type="entry name" value="Pantoate_ligase_C"/>
</dbReference>
<dbReference type="Proteomes" id="UP000682951">
    <property type="component" value="Unassembled WGS sequence"/>
</dbReference>
<keyword evidence="10" id="KW-1185">Reference proteome</keyword>
<dbReference type="RefSeq" id="WP_212140347.1">
    <property type="nucleotide sequence ID" value="NZ_JAGSSW010000003.1"/>
</dbReference>
<dbReference type="NCBIfam" id="TIGR00018">
    <property type="entry name" value="panC"/>
    <property type="match status" value="1"/>
</dbReference>
<evidence type="ECO:0000256" key="2">
    <source>
        <dbReference type="ARBA" id="ARBA00009256"/>
    </source>
</evidence>
<dbReference type="GO" id="GO:0004592">
    <property type="term" value="F:pantoate-beta-alanine ligase activity"/>
    <property type="evidence" value="ECO:0007669"/>
    <property type="project" value="UniProtKB-EC"/>
</dbReference>
<evidence type="ECO:0000256" key="8">
    <source>
        <dbReference type="HAMAP-Rule" id="MF_00158"/>
    </source>
</evidence>
<comment type="miscellaneous">
    <text evidence="8">The reaction proceeds by a bi uni uni bi ping pong mechanism.</text>
</comment>
<comment type="subunit">
    <text evidence="8">Homodimer.</text>
</comment>
<comment type="pathway">
    <text evidence="1 8">Cofactor biosynthesis; (R)-pantothenate biosynthesis; (R)-pantothenate from (R)-pantoate and beta-alanine: step 1/1.</text>
</comment>
<feature type="active site" description="Proton donor" evidence="8">
    <location>
        <position position="34"/>
    </location>
</feature>
<evidence type="ECO:0000313" key="9">
    <source>
        <dbReference type="EMBL" id="MBR8463821.1"/>
    </source>
</evidence>
<comment type="catalytic activity">
    <reaction evidence="7 8">
        <text>(R)-pantoate + beta-alanine + ATP = (R)-pantothenate + AMP + diphosphate + H(+)</text>
        <dbReference type="Rhea" id="RHEA:10912"/>
        <dbReference type="ChEBI" id="CHEBI:15378"/>
        <dbReference type="ChEBI" id="CHEBI:15980"/>
        <dbReference type="ChEBI" id="CHEBI:29032"/>
        <dbReference type="ChEBI" id="CHEBI:30616"/>
        <dbReference type="ChEBI" id="CHEBI:33019"/>
        <dbReference type="ChEBI" id="CHEBI:57966"/>
        <dbReference type="ChEBI" id="CHEBI:456215"/>
        <dbReference type="EC" id="6.3.2.1"/>
    </reaction>
</comment>
<dbReference type="EMBL" id="JAGSSW010000003">
    <property type="protein sequence ID" value="MBR8463821.1"/>
    <property type="molecule type" value="Genomic_DNA"/>
</dbReference>
<dbReference type="Gene3D" id="3.30.1300.10">
    <property type="entry name" value="Pantoate-beta-alanine ligase, C-terminal domain"/>
    <property type="match status" value="1"/>
</dbReference>
<feature type="binding site" evidence="8">
    <location>
        <begin position="181"/>
        <end position="184"/>
    </location>
    <ligand>
        <name>ATP</name>
        <dbReference type="ChEBI" id="CHEBI:30616"/>
    </ligand>
</feature>
<feature type="binding site" evidence="8">
    <location>
        <begin position="144"/>
        <end position="147"/>
    </location>
    <ligand>
        <name>ATP</name>
        <dbReference type="ChEBI" id="CHEBI:30616"/>
    </ligand>
</feature>
<dbReference type="HAMAP" id="MF_00158">
    <property type="entry name" value="PanC"/>
    <property type="match status" value="1"/>
</dbReference>
<name>A0ABS5HHS4_9BACT</name>
<evidence type="ECO:0000313" key="10">
    <source>
        <dbReference type="Proteomes" id="UP000682951"/>
    </source>
</evidence>
<dbReference type="SUPFAM" id="SSF52374">
    <property type="entry name" value="Nucleotidylyl transferase"/>
    <property type="match status" value="1"/>
</dbReference>
<comment type="caution">
    <text evidence="9">The sequence shown here is derived from an EMBL/GenBank/DDBJ whole genome shotgun (WGS) entry which is preliminary data.</text>
</comment>
<evidence type="ECO:0000256" key="3">
    <source>
        <dbReference type="ARBA" id="ARBA00022598"/>
    </source>
</evidence>
<accession>A0ABS5HHS4</accession>
<keyword evidence="8" id="KW-0963">Cytoplasm</keyword>
<feature type="binding site" evidence="8">
    <location>
        <position position="58"/>
    </location>
    <ligand>
        <name>(R)-pantoate</name>
        <dbReference type="ChEBI" id="CHEBI:15980"/>
    </ligand>
</feature>
<dbReference type="Pfam" id="PF02569">
    <property type="entry name" value="Pantoate_ligase"/>
    <property type="match status" value="1"/>
</dbReference>
<evidence type="ECO:0000256" key="7">
    <source>
        <dbReference type="ARBA" id="ARBA00048258"/>
    </source>
</evidence>
<keyword evidence="5 8" id="KW-0547">Nucleotide-binding</keyword>
<comment type="similarity">
    <text evidence="2 8">Belongs to the pantothenate synthetase family.</text>
</comment>
<sequence>MQVLKSVKELKEFVSTAHDEIGFVPTMGALHAGHESLIKRCVSENNVSIVSTFVNPTQFLPGEDLDRYPRTESSDIAMCERNGVTAIFIPDSREIYNDTEPLIIAPKKLSTILEGKTRPGHFDGVLMVLTKLFNLTRARRVYMGKKDAQQLVIVQNMVKSMFLNLEIVPCEIVRESDGLALSSRNVYISDEDKCNALRLSRSLNNALNLIKSGELDVSEIKANMLNTLEPLQVDYVAVVDREFNEISKIKPNESIILVAAMVGKTRLIDNIWV</sequence>
<evidence type="ECO:0000256" key="1">
    <source>
        <dbReference type="ARBA" id="ARBA00004990"/>
    </source>
</evidence>
<evidence type="ECO:0000256" key="4">
    <source>
        <dbReference type="ARBA" id="ARBA00022655"/>
    </source>
</evidence>
<dbReference type="InterPro" id="IPR014729">
    <property type="entry name" value="Rossmann-like_a/b/a_fold"/>
</dbReference>
<feature type="binding site" evidence="8">
    <location>
        <begin position="27"/>
        <end position="34"/>
    </location>
    <ligand>
        <name>ATP</name>
        <dbReference type="ChEBI" id="CHEBI:30616"/>
    </ligand>
</feature>
<dbReference type="PANTHER" id="PTHR21299:SF1">
    <property type="entry name" value="PANTOATE--BETA-ALANINE LIGASE"/>
    <property type="match status" value="1"/>
</dbReference>
<dbReference type="CDD" id="cd00560">
    <property type="entry name" value="PanC"/>
    <property type="match status" value="1"/>
</dbReference>
<dbReference type="PANTHER" id="PTHR21299">
    <property type="entry name" value="CYTIDYLATE KINASE/PANTOATE-BETA-ALANINE LIGASE"/>
    <property type="match status" value="1"/>
</dbReference>
<keyword evidence="4 8" id="KW-0566">Pantothenate biosynthesis</keyword>
<proteinExistence type="inferred from homology"/>
<evidence type="ECO:0000256" key="6">
    <source>
        <dbReference type="ARBA" id="ARBA00022840"/>
    </source>
</evidence>
<comment type="subcellular location">
    <subcellularLocation>
        <location evidence="8">Cytoplasm</location>
    </subcellularLocation>
</comment>
<comment type="function">
    <text evidence="8">Catalyzes the condensation of pantoate with beta-alanine in an ATP-dependent reaction via a pantoyl-adenylate intermediate.</text>
</comment>
<feature type="binding site" evidence="8">
    <location>
        <position position="58"/>
    </location>
    <ligand>
        <name>beta-alanine</name>
        <dbReference type="ChEBI" id="CHEBI:57966"/>
    </ligand>
</feature>
<keyword evidence="3 8" id="KW-0436">Ligase</keyword>
<feature type="binding site" evidence="8">
    <location>
        <position position="173"/>
    </location>
    <ligand>
        <name>ATP</name>
        <dbReference type="ChEBI" id="CHEBI:30616"/>
    </ligand>
</feature>
<dbReference type="EC" id="6.3.2.1" evidence="8"/>
<dbReference type="InterPro" id="IPR003721">
    <property type="entry name" value="Pantoate_ligase"/>
</dbReference>
<reference evidence="9 10" key="1">
    <citation type="submission" date="2021-04" db="EMBL/GenBank/DDBJ databases">
        <title>Molecular and phenotypic characterization and identification of bacterial isolates recovered from the Anatolian ground squirrels (Spermophilus xanthoprymnus) and which have the potential to form a new species in the Campylobacter genus.</title>
        <authorList>
            <person name="Aydin F."/>
            <person name="Abay S."/>
            <person name="Kayman T."/>
            <person name="Karakaya E."/>
            <person name="Mustak H.K."/>
            <person name="Mustak I.B."/>
            <person name="Bilgin N."/>
            <person name="Duzler A."/>
            <person name="Sahin O."/>
            <person name="Guran O."/>
            <person name="Saticioglu I.B."/>
        </authorList>
    </citation>
    <scope>NUCLEOTIDE SEQUENCE [LARGE SCALE GENOMIC DNA]</scope>
    <source>
        <strain evidence="10">faydin-G24</strain>
    </source>
</reference>
<gene>
    <name evidence="8" type="primary">panC</name>
    <name evidence="9" type="ORF">KDD93_04425</name>
</gene>
<protein>
    <recommendedName>
        <fullName evidence="8">Pantothenate synthetase</fullName>
        <shortName evidence="8">PS</shortName>
        <ecNumber evidence="8">6.3.2.1</ecNumber>
    </recommendedName>
    <alternativeName>
        <fullName evidence="8">Pantoate--beta-alanine ligase</fullName>
    </alternativeName>
    <alternativeName>
        <fullName evidence="8">Pantoate-activating enzyme</fullName>
    </alternativeName>
</protein>
<organism evidence="9 10">
    <name type="scientific">Campylobacter anatolicus</name>
    <dbReference type="NCBI Taxonomy" id="2829105"/>
    <lineage>
        <taxon>Bacteria</taxon>
        <taxon>Pseudomonadati</taxon>
        <taxon>Campylobacterota</taxon>
        <taxon>Epsilonproteobacteria</taxon>
        <taxon>Campylobacterales</taxon>
        <taxon>Campylobacteraceae</taxon>
        <taxon>Campylobacter</taxon>
    </lineage>
</organism>
<dbReference type="Gene3D" id="3.40.50.620">
    <property type="entry name" value="HUPs"/>
    <property type="match status" value="1"/>
</dbReference>
<evidence type="ECO:0000256" key="5">
    <source>
        <dbReference type="ARBA" id="ARBA00022741"/>
    </source>
</evidence>
<keyword evidence="6 8" id="KW-0067">ATP-binding</keyword>